<sequence length="668" mass="75819">MLMLYEKGKNATLTKHVQSINDTLNIYHNLKHSAEYLLIPNDEIRVKYKAIEFFSAITVALGLVLDATGRPLESGFLEGVESNFGDYTECLDTESPQTPWLTPIRGQYCMLKVILPFPPMNSSNIDRDKILPAFSMLLDYHGLHQLATQRVFFPITRIPLEVGPECQIKGERKPLSAYQQLAILLLIAITITVAFSTGYEWVLLRDRKYHDSKQEQLLTSFSLIRNTGVLFEKSTKFACLDTFRLLWIVNVHAAHMYQYAGSLGQLSFKKVLSDVMHKEFADNKYIFSRNDIILDGLFTLSGFLLSLSILNALRKPNSAFKYWSFILQRYLRFVALMFGAIPFFILYGLTGDGPIWHTGVKWVTPGCENSDNLLKMAMLIHNFRHDIKDMHQIADSKCNPPSWFISALMQLTLISTPFVLIYHRNRRIGLLTVIMAIGAGVIASIGPYLLYNIRPYLQIWDLDTVVYSLSRSYNWYHFMPNNYITSYFVGIAFGYLMHRKSLIIHQYITFMCWLLALVAIPSSGVWLDLFCVLYWTGSLKLQIFEHLAIDLIYVIILSYIYHILIESPLANIITLIFKPIAQTIIPVIKNQWAGSYDYIVVGSGSAGAVIASRLTENPGVTVLLLEAGGPQNTVSDMPGLTPALVGTEVDWQYTTVPQTRIGQAYTGR</sequence>
<feature type="domain" description="Nose resistant-to-fluoxetine protein N-terminal" evidence="3">
    <location>
        <begin position="64"/>
        <end position="118"/>
    </location>
</feature>
<dbReference type="AlphaFoldDB" id="A0A7R9KD13"/>
<name>A0A7R9KD13_9ACAR</name>
<feature type="transmembrane region" description="Helical" evidence="1">
    <location>
        <begin position="475"/>
        <end position="496"/>
    </location>
</feature>
<evidence type="ECO:0000313" key="5">
    <source>
        <dbReference type="Proteomes" id="UP000759131"/>
    </source>
</evidence>
<feature type="transmembrane region" description="Helical" evidence="1">
    <location>
        <begin position="330"/>
        <end position="349"/>
    </location>
</feature>
<dbReference type="OrthoDB" id="6513930at2759"/>
<protein>
    <submittedName>
        <fullName evidence="4">Uncharacterized protein</fullName>
    </submittedName>
</protein>
<evidence type="ECO:0000259" key="3">
    <source>
        <dbReference type="Pfam" id="PF20146"/>
    </source>
</evidence>
<accession>A0A7R9KD13</accession>
<dbReference type="Pfam" id="PF01757">
    <property type="entry name" value="Acyl_transf_3"/>
    <property type="match status" value="1"/>
</dbReference>
<feature type="domain" description="Acyltransferase 3" evidence="2">
    <location>
        <begin position="246"/>
        <end position="564"/>
    </location>
</feature>
<feature type="non-terminal residue" evidence="4">
    <location>
        <position position="1"/>
    </location>
</feature>
<feature type="transmembrane region" description="Helical" evidence="1">
    <location>
        <begin position="429"/>
        <end position="451"/>
    </location>
</feature>
<gene>
    <name evidence="4" type="ORF">OSB1V03_LOCUS88</name>
</gene>
<feature type="transmembrane region" description="Helical" evidence="1">
    <location>
        <begin position="547"/>
        <end position="565"/>
    </location>
</feature>
<reference evidence="4" key="1">
    <citation type="submission" date="2020-11" db="EMBL/GenBank/DDBJ databases">
        <authorList>
            <person name="Tran Van P."/>
        </authorList>
    </citation>
    <scope>NUCLEOTIDE SEQUENCE</scope>
</reference>
<organism evidence="4">
    <name type="scientific">Medioppia subpectinata</name>
    <dbReference type="NCBI Taxonomy" id="1979941"/>
    <lineage>
        <taxon>Eukaryota</taxon>
        <taxon>Metazoa</taxon>
        <taxon>Ecdysozoa</taxon>
        <taxon>Arthropoda</taxon>
        <taxon>Chelicerata</taxon>
        <taxon>Arachnida</taxon>
        <taxon>Acari</taxon>
        <taxon>Acariformes</taxon>
        <taxon>Sarcoptiformes</taxon>
        <taxon>Oribatida</taxon>
        <taxon>Brachypylina</taxon>
        <taxon>Oppioidea</taxon>
        <taxon>Oppiidae</taxon>
        <taxon>Medioppia</taxon>
    </lineage>
</organism>
<evidence type="ECO:0000313" key="4">
    <source>
        <dbReference type="EMBL" id="CAD7619587.1"/>
    </source>
</evidence>
<dbReference type="Pfam" id="PF20146">
    <property type="entry name" value="NRF"/>
    <property type="match status" value="1"/>
</dbReference>
<dbReference type="PANTHER" id="PTHR11161:SF0">
    <property type="entry name" value="O-ACYLTRANSFERASE LIKE PROTEIN"/>
    <property type="match status" value="1"/>
</dbReference>
<dbReference type="InterPro" id="IPR002656">
    <property type="entry name" value="Acyl_transf_3_dom"/>
</dbReference>
<dbReference type="InterPro" id="IPR052728">
    <property type="entry name" value="O2_lipid_transport_reg"/>
</dbReference>
<dbReference type="Gene3D" id="3.50.50.60">
    <property type="entry name" value="FAD/NAD(P)-binding domain"/>
    <property type="match status" value="1"/>
</dbReference>
<dbReference type="InterPro" id="IPR036188">
    <property type="entry name" value="FAD/NAD-bd_sf"/>
</dbReference>
<feature type="transmembrane region" description="Helical" evidence="1">
    <location>
        <begin position="403"/>
        <end position="422"/>
    </location>
</feature>
<dbReference type="EMBL" id="OC854588">
    <property type="protein sequence ID" value="CAD7619587.1"/>
    <property type="molecule type" value="Genomic_DNA"/>
</dbReference>
<dbReference type="Proteomes" id="UP000759131">
    <property type="component" value="Unassembled WGS sequence"/>
</dbReference>
<evidence type="ECO:0000256" key="1">
    <source>
        <dbReference type="SAM" id="Phobius"/>
    </source>
</evidence>
<keyword evidence="1" id="KW-1133">Transmembrane helix</keyword>
<dbReference type="EMBL" id="CAJPIZ010000013">
    <property type="protein sequence ID" value="CAG2100017.1"/>
    <property type="molecule type" value="Genomic_DNA"/>
</dbReference>
<proteinExistence type="predicted"/>
<feature type="transmembrane region" description="Helical" evidence="1">
    <location>
        <begin position="181"/>
        <end position="202"/>
    </location>
</feature>
<feature type="transmembrane region" description="Helical" evidence="1">
    <location>
        <begin position="508"/>
        <end position="535"/>
    </location>
</feature>
<keyword evidence="1" id="KW-0812">Transmembrane</keyword>
<evidence type="ECO:0000259" key="2">
    <source>
        <dbReference type="Pfam" id="PF01757"/>
    </source>
</evidence>
<dbReference type="GO" id="GO:0016747">
    <property type="term" value="F:acyltransferase activity, transferring groups other than amino-acyl groups"/>
    <property type="evidence" value="ECO:0007669"/>
    <property type="project" value="InterPro"/>
</dbReference>
<dbReference type="SUPFAM" id="SSF51905">
    <property type="entry name" value="FAD/NAD(P)-binding domain"/>
    <property type="match status" value="1"/>
</dbReference>
<dbReference type="PANTHER" id="PTHR11161">
    <property type="entry name" value="O-ACYLTRANSFERASE"/>
    <property type="match status" value="1"/>
</dbReference>
<dbReference type="Gene3D" id="3.30.560.10">
    <property type="entry name" value="Glucose Oxidase, domain 3"/>
    <property type="match status" value="1"/>
</dbReference>
<dbReference type="InterPro" id="IPR006621">
    <property type="entry name" value="Nose-resist-to-fluoxetine_N"/>
</dbReference>
<keyword evidence="1" id="KW-0472">Membrane</keyword>
<keyword evidence="5" id="KW-1185">Reference proteome</keyword>
<feature type="transmembrane region" description="Helical" evidence="1">
    <location>
        <begin position="292"/>
        <end position="310"/>
    </location>
</feature>